<evidence type="ECO:0000313" key="7">
    <source>
        <dbReference type="RefSeq" id="XP_067165246.1"/>
    </source>
</evidence>
<dbReference type="SUPFAM" id="SSF48726">
    <property type="entry name" value="Immunoglobulin"/>
    <property type="match status" value="6"/>
</dbReference>
<dbReference type="InterPro" id="IPR007110">
    <property type="entry name" value="Ig-like_dom"/>
</dbReference>
<dbReference type="SMART" id="SM00408">
    <property type="entry name" value="IGc2"/>
    <property type="match status" value="6"/>
</dbReference>
<dbReference type="InterPro" id="IPR013783">
    <property type="entry name" value="Ig-like_fold"/>
</dbReference>
<sequence length="587" mass="63200">MMLPSAPTLVAHWVPPQIRPVPKVLRVLVGLHLELPCVAHGDPVPHLSWSKDGHPLSVGKEGFLEGPDGTISIEDVQVSNSGQYRCVASNSAGQDAAELAVEVLELPYLEDGAEVLLERVLHENVTMLCPAKGTPTPSIIWLKDSVEVLSIMPGAVVLDGGSLMIRAVQPSDSGDYTCLVTNEVGSVSRTTQLLVYAPPEMVGSSQWENISVVASQALTLDCNVSGTPVPTVTWYKDRQLVSEVRGIHFLHGAQALRFPKVRKEDAGSYTCRAQNKVGEAHRHFTLLVLVPPTAPGPQWPHNVSVLVGSEAVLECRTSGVPPPQVEWLKDGQPLPTLDSHIQLLEEDQVLRIEDSQPSHQGRYQCLAFNQAGQHSKTFQLHVLTPPSILDSNETVEVTVLLNHSSELPCEAQGSPAPSITWFKDRRPLVSGAKTTYVRGGHILQLNMAQVADAGLYTCRATNPVGTAERAVRLEVYVPPNIDGMADEEHMVVVGQPLELQCSASGNPLPVLTWLKDGLPLSDSTGTLLLGDGMLLRVEQASESSAGIYTCLASSPAGESVVQHTVVVQGMVFGPLQQSLGWLEWGAQ</sequence>
<dbReference type="Gene3D" id="2.60.40.10">
    <property type="entry name" value="Immunoglobulins"/>
    <property type="match status" value="6"/>
</dbReference>
<dbReference type="InterPro" id="IPR036179">
    <property type="entry name" value="Ig-like_dom_sf"/>
</dbReference>
<keyword evidence="3" id="KW-1015">Disulfide bond</keyword>
<evidence type="ECO:0000256" key="3">
    <source>
        <dbReference type="ARBA" id="ARBA00023157"/>
    </source>
</evidence>
<dbReference type="PROSITE" id="PS50835">
    <property type="entry name" value="IG_LIKE"/>
    <property type="match status" value="6"/>
</dbReference>
<dbReference type="CDD" id="cd00096">
    <property type="entry name" value="Ig"/>
    <property type="match status" value="2"/>
</dbReference>
<evidence type="ECO:0000256" key="1">
    <source>
        <dbReference type="ARBA" id="ARBA00022729"/>
    </source>
</evidence>
<evidence type="ECO:0000313" key="6">
    <source>
        <dbReference type="Proteomes" id="UP001652627"/>
    </source>
</evidence>
<dbReference type="InterPro" id="IPR013098">
    <property type="entry name" value="Ig_I-set"/>
</dbReference>
<dbReference type="InterPro" id="IPR003599">
    <property type="entry name" value="Ig_sub"/>
</dbReference>
<keyword evidence="1" id="KW-0732">Signal</keyword>
<dbReference type="SMART" id="SM00409">
    <property type="entry name" value="IG"/>
    <property type="match status" value="6"/>
</dbReference>
<dbReference type="GeneID" id="136993888"/>
<keyword evidence="6" id="KW-1185">Reference proteome</keyword>
<feature type="domain" description="Ig-like" evidence="5">
    <location>
        <begin position="199"/>
        <end position="285"/>
    </location>
</feature>
<gene>
    <name evidence="7" type="primary">LOC136993888</name>
</gene>
<feature type="domain" description="Ig-like" evidence="5">
    <location>
        <begin position="386"/>
        <end position="474"/>
    </location>
</feature>
<feature type="domain" description="Ig-like" evidence="5">
    <location>
        <begin position="123"/>
        <end position="194"/>
    </location>
</feature>
<dbReference type="InterPro" id="IPR051170">
    <property type="entry name" value="Neural/epithelial_adhesion"/>
</dbReference>
<accession>A0ABM4FJY3</accession>
<dbReference type="PANTHER" id="PTHR12231">
    <property type="entry name" value="CTX-RELATED TYPE I TRANSMEMBRANE PROTEIN"/>
    <property type="match status" value="1"/>
</dbReference>
<evidence type="ECO:0000259" key="5">
    <source>
        <dbReference type="PROSITE" id="PS50835"/>
    </source>
</evidence>
<dbReference type="InterPro" id="IPR003598">
    <property type="entry name" value="Ig_sub2"/>
</dbReference>
<reference evidence="7" key="1">
    <citation type="submission" date="2025-08" db="UniProtKB">
        <authorList>
            <consortium name="RefSeq"/>
        </authorList>
    </citation>
    <scope>IDENTIFICATION</scope>
    <source>
        <tissue evidence="7">Blood</tissue>
    </source>
</reference>
<keyword evidence="4" id="KW-0393">Immunoglobulin domain</keyword>
<dbReference type="PANTHER" id="PTHR12231:SF253">
    <property type="entry name" value="DPR-INTERACTING PROTEIN ETA, ISOFORM B-RELATED"/>
    <property type="match status" value="1"/>
</dbReference>
<organism evidence="6 7">
    <name type="scientific">Apteryx mantelli</name>
    <name type="common">North Island brown kiwi</name>
    <dbReference type="NCBI Taxonomy" id="2696672"/>
    <lineage>
        <taxon>Eukaryota</taxon>
        <taxon>Metazoa</taxon>
        <taxon>Chordata</taxon>
        <taxon>Craniata</taxon>
        <taxon>Vertebrata</taxon>
        <taxon>Euteleostomi</taxon>
        <taxon>Archelosauria</taxon>
        <taxon>Archosauria</taxon>
        <taxon>Dinosauria</taxon>
        <taxon>Saurischia</taxon>
        <taxon>Theropoda</taxon>
        <taxon>Coelurosauria</taxon>
        <taxon>Aves</taxon>
        <taxon>Palaeognathae</taxon>
        <taxon>Apterygiformes</taxon>
        <taxon>Apterygidae</taxon>
        <taxon>Apteryx</taxon>
    </lineage>
</organism>
<feature type="domain" description="Ig-like" evidence="5">
    <location>
        <begin position="291"/>
        <end position="379"/>
    </location>
</feature>
<evidence type="ECO:0000256" key="4">
    <source>
        <dbReference type="ARBA" id="ARBA00023319"/>
    </source>
</evidence>
<name>A0ABM4FJY3_9AVES</name>
<protein>
    <submittedName>
        <fullName evidence="7">Hemicentin-2-like</fullName>
    </submittedName>
</protein>
<dbReference type="Proteomes" id="UP001652627">
    <property type="component" value="Chromosome 21"/>
</dbReference>
<dbReference type="RefSeq" id="XP_067165246.1">
    <property type="nucleotide sequence ID" value="XM_067309145.1"/>
</dbReference>
<dbReference type="Pfam" id="PF13927">
    <property type="entry name" value="Ig_3"/>
    <property type="match status" value="1"/>
</dbReference>
<feature type="domain" description="Ig-like" evidence="5">
    <location>
        <begin position="479"/>
        <end position="568"/>
    </location>
</feature>
<evidence type="ECO:0000256" key="2">
    <source>
        <dbReference type="ARBA" id="ARBA00022737"/>
    </source>
</evidence>
<feature type="domain" description="Ig-like" evidence="5">
    <location>
        <begin position="16"/>
        <end position="102"/>
    </location>
</feature>
<proteinExistence type="predicted"/>
<dbReference type="Pfam" id="PF07679">
    <property type="entry name" value="I-set"/>
    <property type="match status" value="5"/>
</dbReference>
<keyword evidence="2" id="KW-0677">Repeat</keyword>